<comment type="subcellular location">
    <subcellularLocation>
        <location evidence="2">Secreted</location>
        <location evidence="2">Extracellular space</location>
        <location evidence="2">Extracellular matrix</location>
        <location evidence="2">Basement membrane</location>
    </subcellularLocation>
</comment>
<feature type="compositionally biased region" description="Gly residues" evidence="9">
    <location>
        <begin position="1089"/>
        <end position="1098"/>
    </location>
</feature>
<evidence type="ECO:0000313" key="13">
    <source>
        <dbReference type="Proteomes" id="UP000298787"/>
    </source>
</evidence>
<protein>
    <submittedName>
        <fullName evidence="12">Collagen alpha-1(IV) chain</fullName>
    </submittedName>
</protein>
<dbReference type="Pfam" id="PF01391">
    <property type="entry name" value="Collagen"/>
    <property type="match status" value="2"/>
</dbReference>
<organism evidence="12 13">
    <name type="scientific">Collichthys lucidus</name>
    <name type="common">Big head croaker</name>
    <name type="synonym">Sciaena lucida</name>
    <dbReference type="NCBI Taxonomy" id="240159"/>
    <lineage>
        <taxon>Eukaryota</taxon>
        <taxon>Metazoa</taxon>
        <taxon>Chordata</taxon>
        <taxon>Craniata</taxon>
        <taxon>Vertebrata</taxon>
        <taxon>Euteleostomi</taxon>
        <taxon>Actinopterygii</taxon>
        <taxon>Neopterygii</taxon>
        <taxon>Teleostei</taxon>
        <taxon>Neoteleostei</taxon>
        <taxon>Acanthomorphata</taxon>
        <taxon>Eupercaria</taxon>
        <taxon>Sciaenidae</taxon>
        <taxon>Collichthys</taxon>
    </lineage>
</organism>
<dbReference type="InterPro" id="IPR001442">
    <property type="entry name" value="Collagen_IV_NC"/>
</dbReference>
<evidence type="ECO:0000256" key="10">
    <source>
        <dbReference type="SAM" id="SignalP"/>
    </source>
</evidence>
<feature type="domain" description="Collagen IV NC1" evidence="11">
    <location>
        <begin position="1132"/>
        <end position="1356"/>
    </location>
</feature>
<evidence type="ECO:0000256" key="4">
    <source>
        <dbReference type="ARBA" id="ARBA00022530"/>
    </source>
</evidence>
<dbReference type="FunFam" id="2.170.240.10:FF:000001">
    <property type="entry name" value="Collagen IV alpha 1 chain"/>
    <property type="match status" value="1"/>
</dbReference>
<sequence length="1356" mass="149334">MLLPSGTLLLLAALYSSVDLTGAEGCGTSCGKCDCSGVKGAKGERGFPGLQGNMGFPGMQGPEGPPGPMGSKGDVGVPGAPGLKGVRGPPGRAGFPGNPGLPGINGNDGPPGLPGIPGCNGTKGIPGIPGMKGDPGGVIGIVPLKGDRGFPGTPGLHVRCCVYVDQVDLLDLSDLQDLVAIKDPKEILASLAPPERRVIREFVVHLALLEDLREWKAKPQYTYLDQRAFASRIFLVSKVKLDHLDNGEKKVLLELLDILAYRVKREKEDHQVMVLGPLVIQVLLVSQVYKEKKVFVVLRERQVHGVKTLKGLVVRQGRRETWVRRETGVWKESLLLDLQDNQGYLDPLDYLEHQDLLAHLDLKGYGGKRDRKVTEEIHVFSVKVLAHLENLAPSGLKETEAAREKRVKLAILDNLEDLATKVCLAPQEHRGYQGWMDSQGEKASQVYLASKENPVSVDQMGTLVLLGLRERGGHLACQASVDLESLERRAVPEEQEFLELLVYLVTEVWWETKGYQVSLDKRVIPDSLELDFPAQLVLKVSHSILTSFLLSMDGSQEMVNQDGVFLGQKVRRAIQELQAFQERRVALDCLVFLDEKAIQDHQGLRESKVRWDPQDHLDWLACQVHQEKARPELPDHKDHLESLDHSVLKEKWGLWVHQEYQAFLDHLVHLEILVQEVILVLLDQEVILESLDLKEKGEIEVTLGSLDRRASVDFLETLECQAKTESLDYLDNQVRSVQRGLKEILVQRDILDSEAKMGRKETRDWLVSQVLGSQDFQEKRVKQVSQDSQEYQERRVSGVMRVCLESQDCKDPKETKEASGIQVSQVDQVRRAPLDCQGLRENLVMRVVPVKVACRDLLVLLERRESLELTASLDPQETKEFQVYLDEVSLGHLGLLVSKVTKVALVSLELQVIQVSLVSKVIRDFQACRDPRVRQEKEVSRVSLSTALRETRENQDCPEKQESQENQDPPVCQAEPAYREKKESRVILVFRGRLDIRGVPGFPGTKGVVGDIGVKGELGDRGFPGEKGNDGPPGQPGPHTFIKGDIGFPGIQGLPGPQGPSGFPGQKGQLGMTGIQGPKGEDGQPGWNGQPGGKGEPGLPGPQGPRGYPGPPGPDGVPGQVGPPGPSSMDHGFLVTRHSQSVEVPLCPEGTTPIYDGYSLLYVQGNERSHGQDLGTAGSCLRKFSPMPFLFCNINNVCNFASRNDYSYWLTSPEPMPMSMAPITGQSIKPFISRCAVCEAPAMVIAIHSQTIMIPPCPHGWDSLWIGYSFVMHTSAGAEGSGQALASPGSCLEEFRSAPFIECHGRGTCNYYANSYSFWLATIEDNEMFTKPVPATLKAGSLRTHISRCQVCMKRT</sequence>
<evidence type="ECO:0000256" key="9">
    <source>
        <dbReference type="SAM" id="MobiDB-lite"/>
    </source>
</evidence>
<evidence type="ECO:0000256" key="5">
    <source>
        <dbReference type="ARBA" id="ARBA00022737"/>
    </source>
</evidence>
<dbReference type="GO" id="GO:0005201">
    <property type="term" value="F:extracellular matrix structural constituent"/>
    <property type="evidence" value="ECO:0007669"/>
    <property type="project" value="InterPro"/>
</dbReference>
<evidence type="ECO:0000259" key="11">
    <source>
        <dbReference type="PROSITE" id="PS51403"/>
    </source>
</evidence>
<dbReference type="PROSITE" id="PS51403">
    <property type="entry name" value="NC1_IV"/>
    <property type="match status" value="1"/>
</dbReference>
<dbReference type="InterPro" id="IPR008160">
    <property type="entry name" value="Collagen"/>
</dbReference>
<proteinExistence type="predicted"/>
<feature type="chain" id="PRO_5020827223" evidence="10">
    <location>
        <begin position="24"/>
        <end position="1356"/>
    </location>
</feature>
<evidence type="ECO:0000256" key="2">
    <source>
        <dbReference type="ARBA" id="ARBA00004302"/>
    </source>
</evidence>
<dbReference type="GO" id="GO:0005581">
    <property type="term" value="C:collagen trimer"/>
    <property type="evidence" value="ECO:0007669"/>
    <property type="project" value="UniProtKB-KW"/>
</dbReference>
<reference evidence="12 13" key="1">
    <citation type="submission" date="2019-01" db="EMBL/GenBank/DDBJ databases">
        <title>Genome Assembly of Collichthys lucidus.</title>
        <authorList>
            <person name="Cai M."/>
            <person name="Xiao S."/>
        </authorList>
    </citation>
    <scope>NUCLEOTIDE SEQUENCE [LARGE SCALE GENOMIC DNA]</scope>
    <source>
        <strain evidence="12">JT15FE1705JMU</strain>
        <tissue evidence="12">Muscle</tissue>
    </source>
</reference>
<dbReference type="SUPFAM" id="SSF56436">
    <property type="entry name" value="C-type lectin-like"/>
    <property type="match status" value="2"/>
</dbReference>
<dbReference type="EMBL" id="CM014079">
    <property type="protein sequence ID" value="TKS67045.1"/>
    <property type="molecule type" value="Genomic_DNA"/>
</dbReference>
<keyword evidence="6" id="KW-0084">Basement membrane</keyword>
<accession>A0A4U5U2H6</accession>
<dbReference type="SMART" id="SM00111">
    <property type="entry name" value="C4"/>
    <property type="match status" value="2"/>
</dbReference>
<dbReference type="PANTHER" id="PTHR24637:SF421">
    <property type="entry name" value="CUTICLE COLLAGEN DPY-2"/>
    <property type="match status" value="1"/>
</dbReference>
<dbReference type="GO" id="GO:0005604">
    <property type="term" value="C:basement membrane"/>
    <property type="evidence" value="ECO:0007669"/>
    <property type="project" value="UniProtKB-SubCell"/>
</dbReference>
<dbReference type="Gene3D" id="2.170.240.10">
    <property type="entry name" value="Collagen IV, non-collagenous"/>
    <property type="match status" value="1"/>
</dbReference>
<keyword evidence="13" id="KW-1185">Reference proteome</keyword>
<keyword evidence="3" id="KW-0964">Secreted</keyword>
<feature type="compositionally biased region" description="Low complexity" evidence="9">
    <location>
        <begin position="1048"/>
        <end position="1069"/>
    </location>
</feature>
<dbReference type="InterPro" id="IPR036954">
    <property type="entry name" value="Collagen_IV_NC_sf"/>
</dbReference>
<evidence type="ECO:0000313" key="12">
    <source>
        <dbReference type="EMBL" id="TKS67045.1"/>
    </source>
</evidence>
<dbReference type="Proteomes" id="UP000298787">
    <property type="component" value="Chromosome 2"/>
</dbReference>
<keyword evidence="7 12" id="KW-0176">Collagen</keyword>
<feature type="compositionally biased region" description="Basic and acidic residues" evidence="9">
    <location>
        <begin position="1017"/>
        <end position="1029"/>
    </location>
</feature>
<gene>
    <name evidence="12" type="ORF">D9C73_001632</name>
</gene>
<comment type="function">
    <text evidence="1">Type IV collagen is the major structural component of glomerular basement membranes (GBM), forming a 'chicken-wire' meshwork together with laminins, proteoglycans and entactin/nidogen.</text>
</comment>
<feature type="signal peptide" evidence="10">
    <location>
        <begin position="1"/>
        <end position="23"/>
    </location>
</feature>
<evidence type="ECO:0000256" key="7">
    <source>
        <dbReference type="ARBA" id="ARBA00023119"/>
    </source>
</evidence>
<feature type="region of interest" description="Disordered" evidence="9">
    <location>
        <begin position="1017"/>
        <end position="1132"/>
    </location>
</feature>
<keyword evidence="10" id="KW-0732">Signal</keyword>
<dbReference type="PANTHER" id="PTHR24637">
    <property type="entry name" value="COLLAGEN"/>
    <property type="match status" value="1"/>
</dbReference>
<dbReference type="InterPro" id="IPR016187">
    <property type="entry name" value="CTDL_fold"/>
</dbReference>
<evidence type="ECO:0000256" key="1">
    <source>
        <dbReference type="ARBA" id="ARBA00003696"/>
    </source>
</evidence>
<feature type="region of interest" description="Disordered" evidence="9">
    <location>
        <begin position="946"/>
        <end position="977"/>
    </location>
</feature>
<keyword evidence="4" id="KW-0272">Extracellular matrix</keyword>
<feature type="compositionally biased region" description="Basic and acidic residues" evidence="9">
    <location>
        <begin position="949"/>
        <end position="963"/>
    </location>
</feature>
<keyword evidence="8" id="KW-1015">Disulfide bond</keyword>
<keyword evidence="5" id="KW-0677">Repeat</keyword>
<dbReference type="Pfam" id="PF01413">
    <property type="entry name" value="C4"/>
    <property type="match status" value="2"/>
</dbReference>
<dbReference type="STRING" id="240159.A0A4U5U2H6"/>
<feature type="compositionally biased region" description="Pro residues" evidence="9">
    <location>
        <begin position="1099"/>
        <end position="1126"/>
    </location>
</feature>
<evidence type="ECO:0000256" key="6">
    <source>
        <dbReference type="ARBA" id="ARBA00022869"/>
    </source>
</evidence>
<evidence type="ECO:0000256" key="3">
    <source>
        <dbReference type="ARBA" id="ARBA00022525"/>
    </source>
</evidence>
<name>A0A4U5U2H6_COLLU</name>
<evidence type="ECO:0000256" key="8">
    <source>
        <dbReference type="ARBA" id="ARBA00023157"/>
    </source>
</evidence>